<dbReference type="Pfam" id="PF02469">
    <property type="entry name" value="Fasciclin"/>
    <property type="match status" value="1"/>
</dbReference>
<sequence length="247" mass="26090">MSNQAFLLLLFLPLLLADTASQAGAQPLLSALTQHLDVTEILEKAGHFDNFVALLQATGLDKQINQEANQATSEGITLFAPADSAFTGLTSEKLGALSDKARAALVKYHVLPFLVTSISVFEDMTKQPLRTMGYTGKGVPLNVITTAGHHVNLTTGLVNTRVGDTVFSGGKLAVYHLDRVLFPPDLFGSKASAPTTSSAPTMSLSPRERQKKLLPEDANFTESAAAGGLCRLSLMAVGGGAALLWLL</sequence>
<dbReference type="InterPro" id="IPR045003">
    <property type="entry name" value="FLA_A"/>
</dbReference>
<dbReference type="OrthoDB" id="286301at2759"/>
<reference evidence="11" key="1">
    <citation type="journal article" date="2016" name="Nature">
        <title>The genome of the seagrass Zostera marina reveals angiosperm adaptation to the sea.</title>
        <authorList>
            <person name="Olsen J.L."/>
            <person name="Rouze P."/>
            <person name="Verhelst B."/>
            <person name="Lin Y.-C."/>
            <person name="Bayer T."/>
            <person name="Collen J."/>
            <person name="Dattolo E."/>
            <person name="De Paoli E."/>
            <person name="Dittami S."/>
            <person name="Maumus F."/>
            <person name="Michel G."/>
            <person name="Kersting A."/>
            <person name="Lauritano C."/>
            <person name="Lohaus R."/>
            <person name="Toepel M."/>
            <person name="Tonon T."/>
            <person name="Vanneste K."/>
            <person name="Amirebrahimi M."/>
            <person name="Brakel J."/>
            <person name="Bostroem C."/>
            <person name="Chovatia M."/>
            <person name="Grimwood J."/>
            <person name="Jenkins J.W."/>
            <person name="Jueterbock A."/>
            <person name="Mraz A."/>
            <person name="Stam W.T."/>
            <person name="Tice H."/>
            <person name="Bornberg-Bauer E."/>
            <person name="Green P.J."/>
            <person name="Pearson G.A."/>
            <person name="Procaccini G."/>
            <person name="Duarte C.M."/>
            <person name="Schmutz J."/>
            <person name="Reusch T.B.H."/>
            <person name="Van de Peer Y."/>
        </authorList>
    </citation>
    <scope>NUCLEOTIDE SEQUENCE [LARGE SCALE GENOMIC DNA]</scope>
    <source>
        <strain evidence="11">cv. Finnish</strain>
    </source>
</reference>
<comment type="function">
    <text evidence="7">May be a cell surface adhesion protein.</text>
</comment>
<evidence type="ECO:0000256" key="6">
    <source>
        <dbReference type="ARBA" id="ARBA00023136"/>
    </source>
</evidence>
<name>A0A0K9Q3S0_ZOSMR</name>
<evidence type="ECO:0000256" key="7">
    <source>
        <dbReference type="ARBA" id="ARBA00024686"/>
    </source>
</evidence>
<dbReference type="PROSITE" id="PS50213">
    <property type="entry name" value="FAS1"/>
    <property type="match status" value="1"/>
</dbReference>
<dbReference type="SMART" id="SM00554">
    <property type="entry name" value="FAS1"/>
    <property type="match status" value="1"/>
</dbReference>
<evidence type="ECO:0000256" key="8">
    <source>
        <dbReference type="SAM" id="SignalP"/>
    </source>
</evidence>
<dbReference type="Gene3D" id="2.30.180.10">
    <property type="entry name" value="FAS1 domain"/>
    <property type="match status" value="1"/>
</dbReference>
<comment type="caution">
    <text evidence="10">The sequence shown here is derived from an EMBL/GenBank/DDBJ whole genome shotgun (WGS) entry which is preliminary data.</text>
</comment>
<feature type="chain" id="PRO_5005528140" evidence="8">
    <location>
        <begin position="18"/>
        <end position="247"/>
    </location>
</feature>
<comment type="similarity">
    <text evidence="2">Belongs to the fasciclin-like AGP family.</text>
</comment>
<protein>
    <submittedName>
        <fullName evidence="10">Fasciclin-like arabinogalactan protein 11</fullName>
    </submittedName>
</protein>
<evidence type="ECO:0000313" key="11">
    <source>
        <dbReference type="Proteomes" id="UP000036987"/>
    </source>
</evidence>
<dbReference type="PANTHER" id="PTHR32077">
    <property type="entry name" value="FASCICLIN-LIKE ARABINOGALACTAN PROTEIN"/>
    <property type="match status" value="1"/>
</dbReference>
<dbReference type="OMA" id="AGHFDNF"/>
<keyword evidence="3" id="KW-1003">Cell membrane</keyword>
<comment type="subcellular location">
    <subcellularLocation>
        <location evidence="1">Cell membrane</location>
        <topology evidence="1">Lipid-anchor</topology>
        <topology evidence="1">GPI-anchor</topology>
    </subcellularLocation>
</comment>
<dbReference type="PANTHER" id="PTHR32077:SF65">
    <property type="entry name" value="FASCICLIN-LIKE ARABINOGALACTAN PROTEIN 11"/>
    <property type="match status" value="1"/>
</dbReference>
<dbReference type="STRING" id="29655.A0A0K9Q3S0"/>
<dbReference type="GO" id="GO:0098552">
    <property type="term" value="C:side of membrane"/>
    <property type="evidence" value="ECO:0007669"/>
    <property type="project" value="UniProtKB-KW"/>
</dbReference>
<evidence type="ECO:0000256" key="5">
    <source>
        <dbReference type="ARBA" id="ARBA00022729"/>
    </source>
</evidence>
<evidence type="ECO:0000256" key="2">
    <source>
        <dbReference type="ARBA" id="ARBA00007843"/>
    </source>
</evidence>
<evidence type="ECO:0000256" key="4">
    <source>
        <dbReference type="ARBA" id="ARBA00022622"/>
    </source>
</evidence>
<evidence type="ECO:0000256" key="3">
    <source>
        <dbReference type="ARBA" id="ARBA00022475"/>
    </source>
</evidence>
<dbReference type="Proteomes" id="UP000036987">
    <property type="component" value="Unassembled WGS sequence"/>
</dbReference>
<proteinExistence type="inferred from homology"/>
<dbReference type="GO" id="GO:0005886">
    <property type="term" value="C:plasma membrane"/>
    <property type="evidence" value="ECO:0000318"/>
    <property type="project" value="GO_Central"/>
</dbReference>
<dbReference type="InterPro" id="IPR036378">
    <property type="entry name" value="FAS1_dom_sf"/>
</dbReference>
<dbReference type="GO" id="GO:0009834">
    <property type="term" value="P:plant-type secondary cell wall biogenesis"/>
    <property type="evidence" value="ECO:0000318"/>
    <property type="project" value="GO_Central"/>
</dbReference>
<evidence type="ECO:0000313" key="10">
    <source>
        <dbReference type="EMBL" id="KMZ75142.1"/>
    </source>
</evidence>
<keyword evidence="5 8" id="KW-0732">Signal</keyword>
<gene>
    <name evidence="10" type="ORF">ZOSMA_118G00190</name>
</gene>
<keyword evidence="4" id="KW-0449">Lipoprotein</keyword>
<keyword evidence="11" id="KW-1185">Reference proteome</keyword>
<accession>A0A0K9Q3S0</accession>
<dbReference type="EMBL" id="LFYR01000204">
    <property type="protein sequence ID" value="KMZ75142.1"/>
    <property type="molecule type" value="Genomic_DNA"/>
</dbReference>
<dbReference type="InterPro" id="IPR000782">
    <property type="entry name" value="FAS1_domain"/>
</dbReference>
<dbReference type="AlphaFoldDB" id="A0A0K9Q3S0"/>
<keyword evidence="6" id="KW-0472">Membrane</keyword>
<evidence type="ECO:0000256" key="1">
    <source>
        <dbReference type="ARBA" id="ARBA00004609"/>
    </source>
</evidence>
<keyword evidence="4" id="KW-0336">GPI-anchor</keyword>
<dbReference type="SUPFAM" id="SSF82153">
    <property type="entry name" value="FAS1 domain"/>
    <property type="match status" value="1"/>
</dbReference>
<evidence type="ECO:0000259" key="9">
    <source>
        <dbReference type="PROSITE" id="PS50213"/>
    </source>
</evidence>
<feature type="domain" description="FAS1" evidence="9">
    <location>
        <begin position="35"/>
        <end position="181"/>
    </location>
</feature>
<feature type="signal peptide" evidence="8">
    <location>
        <begin position="1"/>
        <end position="17"/>
    </location>
</feature>
<organism evidence="10 11">
    <name type="scientific">Zostera marina</name>
    <name type="common">Eelgrass</name>
    <dbReference type="NCBI Taxonomy" id="29655"/>
    <lineage>
        <taxon>Eukaryota</taxon>
        <taxon>Viridiplantae</taxon>
        <taxon>Streptophyta</taxon>
        <taxon>Embryophyta</taxon>
        <taxon>Tracheophyta</taxon>
        <taxon>Spermatophyta</taxon>
        <taxon>Magnoliopsida</taxon>
        <taxon>Liliopsida</taxon>
        <taxon>Zosteraceae</taxon>
        <taxon>Zostera</taxon>
    </lineage>
</organism>
<keyword evidence="4" id="KW-0325">Glycoprotein</keyword>